<proteinExistence type="predicted"/>
<dbReference type="GO" id="GO:0016020">
    <property type="term" value="C:membrane"/>
    <property type="evidence" value="ECO:0007669"/>
    <property type="project" value="TreeGrafter"/>
</dbReference>
<keyword evidence="4" id="KW-1185">Reference proteome</keyword>
<evidence type="ECO:0000259" key="3">
    <source>
        <dbReference type="Pfam" id="PF23353"/>
    </source>
</evidence>
<evidence type="ECO:0000259" key="1">
    <source>
        <dbReference type="Pfam" id="PF14782"/>
    </source>
</evidence>
<dbReference type="Pfam" id="PF23350">
    <property type="entry name" value="BBS2_pf"/>
    <property type="match status" value="1"/>
</dbReference>
<dbReference type="GO" id="GO:0031514">
    <property type="term" value="C:motile cilium"/>
    <property type="evidence" value="ECO:0007669"/>
    <property type="project" value="TreeGrafter"/>
</dbReference>
<feature type="domain" description="BBS2 GAE" evidence="1">
    <location>
        <begin position="10"/>
        <end position="94"/>
    </location>
</feature>
<dbReference type="GO" id="GO:0036064">
    <property type="term" value="C:ciliary basal body"/>
    <property type="evidence" value="ECO:0007669"/>
    <property type="project" value="TreeGrafter"/>
</dbReference>
<protein>
    <submittedName>
        <fullName evidence="5">Ciliary BBSome complex subunit 2 C-terminal domain-containing protein</fullName>
    </submittedName>
</protein>
<dbReference type="PANTHER" id="PTHR32465">
    <property type="entry name" value="BARDET-BIEDL SYNDROME 2 PROTEIN"/>
    <property type="match status" value="1"/>
</dbReference>
<evidence type="ECO:0000259" key="2">
    <source>
        <dbReference type="Pfam" id="PF23350"/>
    </source>
</evidence>
<sequence length="681" mass="78980">MSEISGAIRERESLCLRLTLSNEVPIRAALLFAEGIFDSECYTVHPNGKESAELNVNFCPAKNVFAELFIKVFAGYSIERQLRVFEVNQVLPRFVTFVQIDQSIAQQKPPECFVSFRLQGRIDQLRLWICENFAFVDEEKLQNEPSLVAESEGNDGGKKLQLYFFCTRNQEMLYINWDLNSGEFQFRHNDIQNVTDLIQSMCANMNVRELRSRAHFPSILANVKNIVESMDERYQVNEILSSEMVERINFVRECVVRAEDMLVIRDFSDARKLYGRLTILNKELIGQKTVRMAARKELLDRLKLLNVSIDQFARLRVGEPSYSLIKECRKAIANDNLEALPKLFEFDRTNEALNILRNLETDLADEEFNENTIQAVCHCYKELNSPERIVTLYALLTKKYPKNEKLARELFFAHIRTKDFRHQQQIATQLYKDTNMPQYCCWAIMSILMQGYQNKKLADLMLFPLAEKMLEKLPINDLCRMQGGIELRLIMLESRGRISEAIEFIEVIQRQRLFTDIDKMRLKLKLNNLYRACASSNSSIKCIEEDMNEWTNWVNLVDLIITKVSSIDDQSQRVSSLNKHIEMWDVLMSECYAKVSHASELRGPLMGRLLFMDKIINSNILTKDQLIETKLGSPLKALEELADIVCDRPFGFADMKLFLHLLKVEEGKQLLDHISFITAGI</sequence>
<dbReference type="GO" id="GO:0034464">
    <property type="term" value="C:BBSome"/>
    <property type="evidence" value="ECO:0007669"/>
    <property type="project" value="InterPro"/>
</dbReference>
<dbReference type="Pfam" id="PF14782">
    <property type="entry name" value="BBS2_GAE"/>
    <property type="match status" value="1"/>
</dbReference>
<feature type="domain" description="BBS2 platform" evidence="2">
    <location>
        <begin position="106"/>
        <end position="203"/>
    </location>
</feature>
<evidence type="ECO:0000313" key="5">
    <source>
        <dbReference type="WBParaSite" id="scaffold5750_cov273.g9936"/>
    </source>
</evidence>
<dbReference type="InterPro" id="IPR016616">
    <property type="entry name" value="Bardet-Biedl_syndrome_2_prot"/>
</dbReference>
<dbReference type="InterPro" id="IPR055379">
    <property type="entry name" value="BBS2_pf_dom"/>
</dbReference>
<dbReference type="Proteomes" id="UP000887561">
    <property type="component" value="Unplaced"/>
</dbReference>
<reference evidence="5" key="1">
    <citation type="submission" date="2022-11" db="UniProtKB">
        <authorList>
            <consortium name="WormBaseParasite"/>
        </authorList>
    </citation>
    <scope>IDENTIFICATION</scope>
</reference>
<dbReference type="InterPro" id="IPR029333">
    <property type="entry name" value="BBS2_GAE_dom"/>
</dbReference>
<name>A0A915MUU1_MELJA</name>
<evidence type="ECO:0000313" key="4">
    <source>
        <dbReference type="Proteomes" id="UP000887561"/>
    </source>
</evidence>
<dbReference type="AlphaFoldDB" id="A0A915MUU1"/>
<dbReference type="GO" id="GO:0043005">
    <property type="term" value="C:neuron projection"/>
    <property type="evidence" value="ECO:0007669"/>
    <property type="project" value="TreeGrafter"/>
</dbReference>
<organism evidence="4 5">
    <name type="scientific">Meloidogyne javanica</name>
    <name type="common">Root-knot nematode worm</name>
    <dbReference type="NCBI Taxonomy" id="6303"/>
    <lineage>
        <taxon>Eukaryota</taxon>
        <taxon>Metazoa</taxon>
        <taxon>Ecdysozoa</taxon>
        <taxon>Nematoda</taxon>
        <taxon>Chromadorea</taxon>
        <taxon>Rhabditida</taxon>
        <taxon>Tylenchina</taxon>
        <taxon>Tylenchomorpha</taxon>
        <taxon>Tylenchoidea</taxon>
        <taxon>Meloidogynidae</taxon>
        <taxon>Meloidogyninae</taxon>
        <taxon>Meloidogyne</taxon>
        <taxon>Meloidogyne incognita group</taxon>
    </lineage>
</organism>
<dbReference type="InterPro" id="IPR055380">
    <property type="entry name" value="BBS2_hp_dom"/>
</dbReference>
<feature type="domain" description="BBS2 hairpin" evidence="3">
    <location>
        <begin position="217"/>
        <end position="314"/>
    </location>
</feature>
<dbReference type="GO" id="GO:1905515">
    <property type="term" value="P:non-motile cilium assembly"/>
    <property type="evidence" value="ECO:0007669"/>
    <property type="project" value="InterPro"/>
</dbReference>
<accession>A0A915MUU1</accession>
<dbReference type="WBParaSite" id="scaffold5750_cov273.g9936">
    <property type="protein sequence ID" value="scaffold5750_cov273.g9936"/>
    <property type="gene ID" value="scaffold5750_cov273.g9936"/>
</dbReference>
<dbReference type="Pfam" id="PF23353">
    <property type="entry name" value="BBS2_hp"/>
    <property type="match status" value="1"/>
</dbReference>
<dbReference type="PANTHER" id="PTHR32465:SF0">
    <property type="entry name" value="BARDET-BIEDL SYNDROME 2 PROTEIN"/>
    <property type="match status" value="1"/>
</dbReference>